<organism evidence="9 10">
    <name type="scientific">Persicobacter psychrovividus</name>
    <dbReference type="NCBI Taxonomy" id="387638"/>
    <lineage>
        <taxon>Bacteria</taxon>
        <taxon>Pseudomonadati</taxon>
        <taxon>Bacteroidota</taxon>
        <taxon>Cytophagia</taxon>
        <taxon>Cytophagales</taxon>
        <taxon>Persicobacteraceae</taxon>
        <taxon>Persicobacter</taxon>
    </lineage>
</organism>
<feature type="transmembrane region" description="Helical" evidence="7">
    <location>
        <begin position="304"/>
        <end position="327"/>
    </location>
</feature>
<comment type="similarity">
    <text evidence="3">Belongs to the major facilitator superfamily. TCR/Tet family.</text>
</comment>
<dbReference type="Pfam" id="PF07690">
    <property type="entry name" value="MFS_1"/>
    <property type="match status" value="1"/>
</dbReference>
<evidence type="ECO:0000256" key="4">
    <source>
        <dbReference type="ARBA" id="ARBA00022692"/>
    </source>
</evidence>
<evidence type="ECO:0000259" key="8">
    <source>
        <dbReference type="PROSITE" id="PS50850"/>
    </source>
</evidence>
<keyword evidence="10" id="KW-1185">Reference proteome</keyword>
<feature type="transmembrane region" description="Helical" evidence="7">
    <location>
        <begin position="246"/>
        <end position="264"/>
    </location>
</feature>
<evidence type="ECO:0000313" key="9">
    <source>
        <dbReference type="EMBL" id="BDC98324.1"/>
    </source>
</evidence>
<dbReference type="InterPro" id="IPR020846">
    <property type="entry name" value="MFS_dom"/>
</dbReference>
<evidence type="ECO:0000256" key="2">
    <source>
        <dbReference type="ARBA" id="ARBA00004141"/>
    </source>
</evidence>
<dbReference type="SUPFAM" id="SSF103473">
    <property type="entry name" value="MFS general substrate transporter"/>
    <property type="match status" value="1"/>
</dbReference>
<sequence length="360" mass="38881">MLVPELPEYLTRMGGADYKGWIIALFTLTAGLSRPFSGKLTDTIGRVPVMIFGASVCFVMGFLYPIMQTVGGFLMIRLFHGLSTGFKPTATSAYVADVVPAKRRGEAMGIHGFFGSTGMALGPWFGSLIANQYGIDALFYTSSVVSILSVIILFGMNETVEEKQPFQLKLLNVGLDDFFDARVLVPSVVMLFTVYSFGVVLTIIPDFTVHLGISNKGIFFTAFTVASLLCRVVMGRLSDKYGRRPISIIGLTIMSAGMILLGFVNNFTLLMVAAGLFGFGFGSMIPAIYAWVIDLADDARRGRAIATMYIALELGIGIGALASQAVYDNQADNFPITFWSAGAMCLIALGYVVLRGKRTA</sequence>
<dbReference type="InterPro" id="IPR011701">
    <property type="entry name" value="MFS"/>
</dbReference>
<evidence type="ECO:0000256" key="6">
    <source>
        <dbReference type="ARBA" id="ARBA00023136"/>
    </source>
</evidence>
<feature type="transmembrane region" description="Helical" evidence="7">
    <location>
        <begin position="217"/>
        <end position="234"/>
    </location>
</feature>
<evidence type="ECO:0000256" key="1">
    <source>
        <dbReference type="ARBA" id="ARBA00003279"/>
    </source>
</evidence>
<feature type="transmembrane region" description="Helical" evidence="7">
    <location>
        <begin position="183"/>
        <end position="205"/>
    </location>
</feature>
<dbReference type="InterPro" id="IPR036259">
    <property type="entry name" value="MFS_trans_sf"/>
</dbReference>
<proteinExistence type="inferred from homology"/>
<evidence type="ECO:0000313" key="10">
    <source>
        <dbReference type="Proteomes" id="UP001354989"/>
    </source>
</evidence>
<dbReference type="PROSITE" id="PS50850">
    <property type="entry name" value="MFS"/>
    <property type="match status" value="1"/>
</dbReference>
<evidence type="ECO:0000256" key="5">
    <source>
        <dbReference type="ARBA" id="ARBA00022989"/>
    </source>
</evidence>
<keyword evidence="4 7" id="KW-0812">Transmembrane</keyword>
<feature type="domain" description="Major facilitator superfamily (MFS) profile" evidence="8">
    <location>
        <begin position="1"/>
        <end position="360"/>
    </location>
</feature>
<gene>
    <name evidence="9" type="ORF">PEPS_06050</name>
</gene>
<dbReference type="Gene3D" id="1.20.1250.20">
    <property type="entry name" value="MFS general substrate transporter like domains"/>
    <property type="match status" value="2"/>
</dbReference>
<dbReference type="InterPro" id="IPR005829">
    <property type="entry name" value="Sugar_transporter_CS"/>
</dbReference>
<feature type="transmembrane region" description="Helical" evidence="7">
    <location>
        <begin position="333"/>
        <end position="354"/>
    </location>
</feature>
<feature type="transmembrane region" description="Helical" evidence="7">
    <location>
        <begin position="20"/>
        <end position="37"/>
    </location>
</feature>
<dbReference type="PROSITE" id="PS00216">
    <property type="entry name" value="SUGAR_TRANSPORT_1"/>
    <property type="match status" value="1"/>
</dbReference>
<name>A0ABM7VBM2_9BACT</name>
<evidence type="ECO:0000256" key="3">
    <source>
        <dbReference type="ARBA" id="ARBA00007520"/>
    </source>
</evidence>
<dbReference type="InterPro" id="IPR052714">
    <property type="entry name" value="MFS_Exporter"/>
</dbReference>
<comment type="subcellular location">
    <subcellularLocation>
        <location evidence="2">Membrane</location>
        <topology evidence="2">Multi-pass membrane protein</topology>
    </subcellularLocation>
</comment>
<protein>
    <submittedName>
        <fullName evidence="9">MFS transporter</fullName>
    </submittedName>
</protein>
<dbReference type="EMBL" id="AP025292">
    <property type="protein sequence ID" value="BDC98324.1"/>
    <property type="molecule type" value="Genomic_DNA"/>
</dbReference>
<feature type="transmembrane region" description="Helical" evidence="7">
    <location>
        <begin position="270"/>
        <end position="292"/>
    </location>
</feature>
<feature type="transmembrane region" description="Helical" evidence="7">
    <location>
        <begin position="49"/>
        <end position="67"/>
    </location>
</feature>
<dbReference type="PRINTS" id="PR01035">
    <property type="entry name" value="TCRTETA"/>
</dbReference>
<dbReference type="InterPro" id="IPR005828">
    <property type="entry name" value="MFS_sugar_transport-like"/>
</dbReference>
<evidence type="ECO:0000256" key="7">
    <source>
        <dbReference type="SAM" id="Phobius"/>
    </source>
</evidence>
<dbReference type="PANTHER" id="PTHR23531">
    <property type="entry name" value="QUINOLENE RESISTANCE PROTEIN NORA"/>
    <property type="match status" value="1"/>
</dbReference>
<feature type="transmembrane region" description="Helical" evidence="7">
    <location>
        <begin position="137"/>
        <end position="156"/>
    </location>
</feature>
<reference evidence="9 10" key="1">
    <citation type="submission" date="2021-12" db="EMBL/GenBank/DDBJ databases">
        <title>Genome sequencing of bacteria with rrn-lacking chromosome and rrn-plasmid.</title>
        <authorList>
            <person name="Anda M."/>
            <person name="Iwasaki W."/>
        </authorList>
    </citation>
    <scope>NUCLEOTIDE SEQUENCE [LARGE SCALE GENOMIC DNA]</scope>
    <source>
        <strain evidence="9 10">NBRC 101262</strain>
    </source>
</reference>
<dbReference type="CDD" id="cd17489">
    <property type="entry name" value="MFS_YfcJ_like"/>
    <property type="match status" value="1"/>
</dbReference>
<dbReference type="Proteomes" id="UP001354989">
    <property type="component" value="Chromosome"/>
</dbReference>
<keyword evidence="6 7" id="KW-0472">Membrane</keyword>
<dbReference type="InterPro" id="IPR001958">
    <property type="entry name" value="Tet-R_TetA/multi-R_MdtG-like"/>
</dbReference>
<accession>A0ABM7VBM2</accession>
<keyword evidence="5 7" id="KW-1133">Transmembrane helix</keyword>
<dbReference type="Pfam" id="PF00083">
    <property type="entry name" value="Sugar_tr"/>
    <property type="match status" value="1"/>
</dbReference>
<comment type="function">
    <text evidence="1">Resistance to tetracycline by an active tetracycline efflux. This is an energy-dependent process that decreases the accumulation of the antibiotic in whole cells. This protein functions as a metal-tetracycline/H(+) antiporter.</text>
</comment>
<dbReference type="PANTHER" id="PTHR23531:SF1">
    <property type="entry name" value="QUINOLENE RESISTANCE PROTEIN NORA"/>
    <property type="match status" value="1"/>
</dbReference>